<proteinExistence type="inferred from homology"/>
<evidence type="ECO:0000259" key="6">
    <source>
        <dbReference type="Pfam" id="PF20772"/>
    </source>
</evidence>
<reference evidence="7" key="1">
    <citation type="submission" date="2023-10" db="EMBL/GenBank/DDBJ databases">
        <authorList>
            <person name="Chen Y."/>
            <person name="Shah S."/>
            <person name="Dougan E. K."/>
            <person name="Thang M."/>
            <person name="Chan C."/>
        </authorList>
    </citation>
    <scope>NUCLEOTIDE SEQUENCE [LARGE SCALE GENOMIC DNA]</scope>
</reference>
<feature type="domain" description="TACO1/YebC-like N-terminal" evidence="6">
    <location>
        <begin position="48"/>
        <end position="106"/>
    </location>
</feature>
<dbReference type="Gene3D" id="3.30.70.980">
    <property type="match status" value="2"/>
</dbReference>
<feature type="domain" description="TACO1/YebC-like second and third" evidence="5">
    <location>
        <begin position="121"/>
        <end position="271"/>
    </location>
</feature>
<evidence type="ECO:0008006" key="9">
    <source>
        <dbReference type="Google" id="ProtNLM"/>
    </source>
</evidence>
<feature type="signal peptide" evidence="4">
    <location>
        <begin position="1"/>
        <end position="26"/>
    </location>
</feature>
<dbReference type="InterPro" id="IPR002876">
    <property type="entry name" value="Transcrip_reg_TACO1-like"/>
</dbReference>
<dbReference type="InterPro" id="IPR049083">
    <property type="entry name" value="TACO1_YebC_N"/>
</dbReference>
<organism evidence="7 8">
    <name type="scientific">Prorocentrum cordatum</name>
    <dbReference type="NCBI Taxonomy" id="2364126"/>
    <lineage>
        <taxon>Eukaryota</taxon>
        <taxon>Sar</taxon>
        <taxon>Alveolata</taxon>
        <taxon>Dinophyceae</taxon>
        <taxon>Prorocentrales</taxon>
        <taxon>Prorocentraceae</taxon>
        <taxon>Prorocentrum</taxon>
    </lineage>
</organism>
<keyword evidence="4" id="KW-0732">Signal</keyword>
<gene>
    <name evidence="7" type="ORF">PCOR1329_LOCUS15791</name>
</gene>
<evidence type="ECO:0000313" key="7">
    <source>
        <dbReference type="EMBL" id="CAK0811034.1"/>
    </source>
</evidence>
<name>A0ABN9QXE1_9DINO</name>
<dbReference type="Gene3D" id="1.10.10.200">
    <property type="match status" value="1"/>
</dbReference>
<comment type="caution">
    <text evidence="7">The sequence shown here is derived from an EMBL/GenBank/DDBJ whole genome shotgun (WGS) entry which is preliminary data.</text>
</comment>
<sequence length="300" mass="32413">ADAGGAGASALCRLSALGMSLVTAAAWRRVGDRRGGRIVVFGRNYECNIKGKKGPAEIAQGKVTARHLRGILKCAREGGADESSNNRLNRLIRAAVRENVPRDTISGLKALTETKEAFLELEISGVGPQGVAVVVNATTDNAVRCRRDVSETFKASGGKVGNDGCMSHIFREEGIFIFEDVSEDAIMEASMEAEVEDVQEVDGKWKCTTLPENFNAAMDAFDAAGLEPVSSSVQTVSDVPVVLNEEGTYECMRMLHMLDDLDDVEDVHHNAILQEGVELVMNQYGLPLKWDNPMRVKSAA</sequence>
<evidence type="ECO:0000259" key="5">
    <source>
        <dbReference type="Pfam" id="PF01709"/>
    </source>
</evidence>
<dbReference type="PANTHER" id="PTHR12532">
    <property type="entry name" value="TRANSLATIONAL ACTIVATOR OF CYTOCHROME C OXIDASE 1"/>
    <property type="match status" value="1"/>
</dbReference>
<dbReference type="Proteomes" id="UP001189429">
    <property type="component" value="Unassembled WGS sequence"/>
</dbReference>
<evidence type="ECO:0000256" key="3">
    <source>
        <dbReference type="ARBA" id="ARBA00023125"/>
    </source>
</evidence>
<feature type="non-terminal residue" evidence="7">
    <location>
        <position position="1"/>
    </location>
</feature>
<evidence type="ECO:0000256" key="2">
    <source>
        <dbReference type="ARBA" id="ARBA00022490"/>
    </source>
</evidence>
<dbReference type="Pfam" id="PF20772">
    <property type="entry name" value="TACO1_YebC_N"/>
    <property type="match status" value="1"/>
</dbReference>
<dbReference type="InterPro" id="IPR017856">
    <property type="entry name" value="Integrase-like_N"/>
</dbReference>
<dbReference type="SUPFAM" id="SSF75625">
    <property type="entry name" value="YebC-like"/>
    <property type="match status" value="1"/>
</dbReference>
<keyword evidence="2" id="KW-0963">Cytoplasm</keyword>
<dbReference type="InterPro" id="IPR026564">
    <property type="entry name" value="Transcrip_reg_TACO1-like_dom3"/>
</dbReference>
<keyword evidence="3" id="KW-0238">DNA-binding</keyword>
<feature type="chain" id="PRO_5045477800" description="YebC-like protein" evidence="4">
    <location>
        <begin position="27"/>
        <end position="300"/>
    </location>
</feature>
<evidence type="ECO:0000256" key="1">
    <source>
        <dbReference type="ARBA" id="ARBA00008724"/>
    </source>
</evidence>
<keyword evidence="8" id="KW-1185">Reference proteome</keyword>
<dbReference type="PANTHER" id="PTHR12532:SF6">
    <property type="entry name" value="TRANSCRIPTIONAL REGULATORY PROTEIN YEBC-RELATED"/>
    <property type="match status" value="1"/>
</dbReference>
<dbReference type="InterPro" id="IPR048300">
    <property type="entry name" value="TACO1_YebC-like_2nd/3rd_dom"/>
</dbReference>
<evidence type="ECO:0000256" key="4">
    <source>
        <dbReference type="SAM" id="SignalP"/>
    </source>
</evidence>
<dbReference type="EMBL" id="CAUYUJ010004803">
    <property type="protein sequence ID" value="CAK0811034.1"/>
    <property type="molecule type" value="Genomic_DNA"/>
</dbReference>
<protein>
    <recommendedName>
        <fullName evidence="9">YebC-like protein</fullName>
    </recommendedName>
</protein>
<dbReference type="InterPro" id="IPR029072">
    <property type="entry name" value="YebC-like"/>
</dbReference>
<comment type="similarity">
    <text evidence="1">Belongs to the TACO1 family.</text>
</comment>
<evidence type="ECO:0000313" key="8">
    <source>
        <dbReference type="Proteomes" id="UP001189429"/>
    </source>
</evidence>
<accession>A0ABN9QXE1</accession>
<dbReference type="Pfam" id="PF01709">
    <property type="entry name" value="Transcrip_reg"/>
    <property type="match status" value="1"/>
</dbReference>